<dbReference type="OrthoDB" id="269227at2759"/>
<evidence type="ECO:0000313" key="8">
    <source>
        <dbReference type="EMBL" id="EEZ99831.1"/>
    </source>
</evidence>
<sequence>MNLKILRVVLPVMFVYAQGYLSEQKIDYFVRLISKANENAMTYQLPKNAYEYYTKDRQQKFGTFDFVVIGAGAGGTVVANRLSEVANWNILVLEAGGYGNDFSDIPNMYFPIQFSHFNWGYNSTPQTTACLGLENHVCLYPRGKGIGGSTLINGLVYSRGHKTDFDKWGEVVGSKRWSYNKVLKYFKKSEDFVYRDYEVPYEPQYHGTGGYLRVENYIYRSPQLNAFLAANQELGLGVVDYNANKLGASASQLNTHNGRRFDGGKAFIHPVLNRPNLKVLTGSYVTRIVINKETKSATGVEFTHDGKYYYVEAKKEVILCAGAFGSPQILMLSGVGPKKHLQDVGIEVIKDLEVGSTLRDNPTFFGLNFGTNYTEPVRPLKDYVLQYLEGVGPLTIPGSNQGVGFYESSYTKGTGIPEIELMFIPANATSNLSQRSFGLTDETYEDVWKYANIPQTFLFYVVDLHSQSVGTVRLKSKNPFEYPLIDSRFLSDPEDRDINTLYEGVQLALKLTQTRPFKAINATLQGGPLRACKHFPYLSKPYWYCALRQLTINLYHPLGTCPMGKDPKKGAVVDAKLRVFGIKNLRVADASVFPFALAGHPNAPTVMVGEQLGDLVKCDHKNDIIAFGFY</sequence>
<dbReference type="GO" id="GO:0016491">
    <property type="term" value="F:oxidoreductase activity"/>
    <property type="evidence" value="ECO:0000318"/>
    <property type="project" value="GO_Central"/>
</dbReference>
<proteinExistence type="inferred from homology"/>
<dbReference type="InterPro" id="IPR012132">
    <property type="entry name" value="GMC_OxRdtase"/>
</dbReference>
<feature type="chain" id="PRO_5003089552" evidence="5">
    <location>
        <begin position="18"/>
        <end position="630"/>
    </location>
</feature>
<gene>
    <name evidence="8" type="primary">AUGUSTUS-3.0.2_02612</name>
    <name evidence="8" type="ORF">TcasGA2_TC002612</name>
</gene>
<comment type="cofactor">
    <cofactor evidence="3">
        <name>FAD</name>
        <dbReference type="ChEBI" id="CHEBI:57692"/>
    </cofactor>
</comment>
<evidence type="ECO:0000313" key="9">
    <source>
        <dbReference type="Proteomes" id="UP000007266"/>
    </source>
</evidence>
<dbReference type="Pfam" id="PF05199">
    <property type="entry name" value="GMC_oxred_C"/>
    <property type="match status" value="1"/>
</dbReference>
<protein>
    <submittedName>
        <fullName evidence="8">Glucose dehydrogenase [FAD, quinone]-like Protein</fullName>
    </submittedName>
</protein>
<dbReference type="SUPFAM" id="SSF54373">
    <property type="entry name" value="FAD-linked reductases, C-terminal domain"/>
    <property type="match status" value="1"/>
</dbReference>
<dbReference type="OMA" id="IRENCRQ"/>
<dbReference type="KEGG" id="tca:655042"/>
<dbReference type="Pfam" id="PF00732">
    <property type="entry name" value="GMC_oxred_N"/>
    <property type="match status" value="1"/>
</dbReference>
<dbReference type="InterPro" id="IPR000172">
    <property type="entry name" value="GMC_OxRdtase_N"/>
</dbReference>
<dbReference type="AlphaFoldDB" id="D6WF68"/>
<feature type="active site" description="Proton acceptor" evidence="2">
    <location>
        <position position="600"/>
    </location>
</feature>
<feature type="domain" description="Glucose-methanol-choline oxidoreductase N-terminal" evidence="6">
    <location>
        <begin position="143"/>
        <end position="166"/>
    </location>
</feature>
<dbReference type="Gene3D" id="3.50.50.60">
    <property type="entry name" value="FAD/NAD(P)-binding domain"/>
    <property type="match status" value="1"/>
</dbReference>
<dbReference type="PROSITE" id="PS00624">
    <property type="entry name" value="GMC_OXRED_2"/>
    <property type="match status" value="1"/>
</dbReference>
<dbReference type="GO" id="GO:0016614">
    <property type="term" value="F:oxidoreductase activity, acting on CH-OH group of donors"/>
    <property type="evidence" value="ECO:0007669"/>
    <property type="project" value="InterPro"/>
</dbReference>
<evidence type="ECO:0000256" key="3">
    <source>
        <dbReference type="PIRSR" id="PIRSR000137-2"/>
    </source>
</evidence>
<dbReference type="EMBL" id="KQ971327">
    <property type="protein sequence ID" value="EEZ99831.1"/>
    <property type="molecule type" value="Genomic_DNA"/>
</dbReference>
<evidence type="ECO:0000256" key="1">
    <source>
        <dbReference type="ARBA" id="ARBA00010790"/>
    </source>
</evidence>
<feature type="signal peptide" evidence="5">
    <location>
        <begin position="1"/>
        <end position="17"/>
    </location>
</feature>
<keyword evidence="5" id="KW-0732">Signal</keyword>
<dbReference type="PANTHER" id="PTHR11552">
    <property type="entry name" value="GLUCOSE-METHANOL-CHOLINE GMC OXIDOREDUCTASE"/>
    <property type="match status" value="1"/>
</dbReference>
<dbReference type="InterPro" id="IPR036188">
    <property type="entry name" value="FAD/NAD-bd_sf"/>
</dbReference>
<dbReference type="PROSITE" id="PS00623">
    <property type="entry name" value="GMC_OXRED_1"/>
    <property type="match status" value="1"/>
</dbReference>
<feature type="active site" description="Proton donor" evidence="2">
    <location>
        <position position="556"/>
    </location>
</feature>
<evidence type="ECO:0000256" key="5">
    <source>
        <dbReference type="SAM" id="SignalP"/>
    </source>
</evidence>
<organism evidence="8 9">
    <name type="scientific">Tribolium castaneum</name>
    <name type="common">Red flour beetle</name>
    <dbReference type="NCBI Taxonomy" id="7070"/>
    <lineage>
        <taxon>Eukaryota</taxon>
        <taxon>Metazoa</taxon>
        <taxon>Ecdysozoa</taxon>
        <taxon>Arthropoda</taxon>
        <taxon>Hexapoda</taxon>
        <taxon>Insecta</taxon>
        <taxon>Pterygota</taxon>
        <taxon>Neoptera</taxon>
        <taxon>Endopterygota</taxon>
        <taxon>Coleoptera</taxon>
        <taxon>Polyphaga</taxon>
        <taxon>Cucujiformia</taxon>
        <taxon>Tenebrionidae</taxon>
        <taxon>Tenebrionidae incertae sedis</taxon>
        <taxon>Tribolium</taxon>
    </lineage>
</organism>
<dbReference type="Gene3D" id="3.30.560.10">
    <property type="entry name" value="Glucose Oxidase, domain 3"/>
    <property type="match status" value="1"/>
</dbReference>
<dbReference type="STRING" id="7070.D6WF68"/>
<dbReference type="PhylomeDB" id="D6WF68"/>
<evidence type="ECO:0000256" key="2">
    <source>
        <dbReference type="PIRSR" id="PIRSR000137-1"/>
    </source>
</evidence>
<dbReference type="InterPro" id="IPR007867">
    <property type="entry name" value="GMC_OxRtase_C"/>
</dbReference>
<feature type="domain" description="Glucose-methanol-choline oxidoreductase N-terminal" evidence="7">
    <location>
        <begin position="322"/>
        <end position="336"/>
    </location>
</feature>
<dbReference type="GO" id="GO:0050660">
    <property type="term" value="F:flavin adenine dinucleotide binding"/>
    <property type="evidence" value="ECO:0007669"/>
    <property type="project" value="InterPro"/>
</dbReference>
<evidence type="ECO:0000256" key="4">
    <source>
        <dbReference type="RuleBase" id="RU003968"/>
    </source>
</evidence>
<evidence type="ECO:0000259" key="7">
    <source>
        <dbReference type="PROSITE" id="PS00624"/>
    </source>
</evidence>
<accession>D6WF68</accession>
<feature type="binding site" evidence="3">
    <location>
        <begin position="153"/>
        <end position="156"/>
    </location>
    <ligand>
        <name>FAD</name>
        <dbReference type="ChEBI" id="CHEBI:57692"/>
    </ligand>
</feature>
<feature type="binding site" evidence="3">
    <location>
        <position position="285"/>
    </location>
    <ligand>
        <name>FAD</name>
        <dbReference type="ChEBI" id="CHEBI:57692"/>
    </ligand>
</feature>
<dbReference type="eggNOG" id="KOG1238">
    <property type="taxonomic scope" value="Eukaryota"/>
</dbReference>
<dbReference type="HOGENOM" id="CLU_002865_7_0_1"/>
<reference evidence="8 9" key="2">
    <citation type="journal article" date="2010" name="Nucleic Acids Res.">
        <title>BeetleBase in 2010: revisions to provide comprehensive genomic information for Tribolium castaneum.</title>
        <authorList>
            <person name="Kim H.S."/>
            <person name="Murphy T."/>
            <person name="Xia J."/>
            <person name="Caragea D."/>
            <person name="Park Y."/>
            <person name="Beeman R.W."/>
            <person name="Lorenzen M.D."/>
            <person name="Butcher S."/>
            <person name="Manak J.R."/>
            <person name="Brown S.J."/>
        </authorList>
    </citation>
    <scope>GENOME REANNOTATION</scope>
    <source>
        <strain evidence="8 9">Georgia GA2</strain>
    </source>
</reference>
<keyword evidence="3 4" id="KW-0274">FAD</keyword>
<keyword evidence="4" id="KW-0285">Flavoprotein</keyword>
<evidence type="ECO:0000259" key="6">
    <source>
        <dbReference type="PROSITE" id="PS00623"/>
    </source>
</evidence>
<keyword evidence="9" id="KW-1185">Reference proteome</keyword>
<dbReference type="PIRSF" id="PIRSF000137">
    <property type="entry name" value="Alcohol_oxidase"/>
    <property type="match status" value="1"/>
</dbReference>
<reference evidence="8 9" key="1">
    <citation type="journal article" date="2008" name="Nature">
        <title>The genome of the model beetle and pest Tribolium castaneum.</title>
        <authorList>
            <consortium name="Tribolium Genome Sequencing Consortium"/>
            <person name="Richards S."/>
            <person name="Gibbs R.A."/>
            <person name="Weinstock G.M."/>
            <person name="Brown S.J."/>
            <person name="Denell R."/>
            <person name="Beeman R.W."/>
            <person name="Gibbs R."/>
            <person name="Beeman R.W."/>
            <person name="Brown S.J."/>
            <person name="Bucher G."/>
            <person name="Friedrich M."/>
            <person name="Grimmelikhuijzen C.J."/>
            <person name="Klingler M."/>
            <person name="Lorenzen M."/>
            <person name="Richards S."/>
            <person name="Roth S."/>
            <person name="Schroder R."/>
            <person name="Tautz D."/>
            <person name="Zdobnov E.M."/>
            <person name="Muzny D."/>
            <person name="Gibbs R.A."/>
            <person name="Weinstock G.M."/>
            <person name="Attaway T."/>
            <person name="Bell S."/>
            <person name="Buhay C.J."/>
            <person name="Chandrabose M.N."/>
            <person name="Chavez D."/>
            <person name="Clerk-Blankenburg K.P."/>
            <person name="Cree A."/>
            <person name="Dao M."/>
            <person name="Davis C."/>
            <person name="Chacko J."/>
            <person name="Dinh H."/>
            <person name="Dugan-Rocha S."/>
            <person name="Fowler G."/>
            <person name="Garner T.T."/>
            <person name="Garnes J."/>
            <person name="Gnirke A."/>
            <person name="Hawes A."/>
            <person name="Hernandez J."/>
            <person name="Hines S."/>
            <person name="Holder M."/>
            <person name="Hume J."/>
            <person name="Jhangiani S.N."/>
            <person name="Joshi V."/>
            <person name="Khan Z.M."/>
            <person name="Jackson L."/>
            <person name="Kovar C."/>
            <person name="Kowis A."/>
            <person name="Lee S."/>
            <person name="Lewis L.R."/>
            <person name="Margolis J."/>
            <person name="Morgan M."/>
            <person name="Nazareth L.V."/>
            <person name="Nguyen N."/>
            <person name="Okwuonu G."/>
            <person name="Parker D."/>
            <person name="Richards S."/>
            <person name="Ruiz S.J."/>
            <person name="Santibanez J."/>
            <person name="Savard J."/>
            <person name="Scherer S.E."/>
            <person name="Schneider B."/>
            <person name="Sodergren E."/>
            <person name="Tautz D."/>
            <person name="Vattahil S."/>
            <person name="Villasana D."/>
            <person name="White C.S."/>
            <person name="Wright R."/>
            <person name="Park Y."/>
            <person name="Beeman R.W."/>
            <person name="Lord J."/>
            <person name="Oppert B."/>
            <person name="Lorenzen M."/>
            <person name="Brown S."/>
            <person name="Wang L."/>
            <person name="Savard J."/>
            <person name="Tautz D."/>
            <person name="Richards S."/>
            <person name="Weinstock G."/>
            <person name="Gibbs R.A."/>
            <person name="Liu Y."/>
            <person name="Worley K."/>
            <person name="Weinstock G."/>
            <person name="Elsik C.G."/>
            <person name="Reese J.T."/>
            <person name="Elhaik E."/>
            <person name="Landan G."/>
            <person name="Graur D."/>
            <person name="Arensburger P."/>
            <person name="Atkinson P."/>
            <person name="Beeman R.W."/>
            <person name="Beidler J."/>
            <person name="Brown S.J."/>
            <person name="Demuth J.P."/>
            <person name="Drury D.W."/>
            <person name="Du Y.Z."/>
            <person name="Fujiwara H."/>
            <person name="Lorenzen M."/>
            <person name="Maselli V."/>
            <person name="Osanai M."/>
            <person name="Park Y."/>
            <person name="Robertson H.M."/>
            <person name="Tu Z."/>
            <person name="Wang J.J."/>
            <person name="Wang S."/>
            <person name="Richards S."/>
            <person name="Song H."/>
            <person name="Zhang L."/>
            <person name="Sodergren E."/>
            <person name="Werner D."/>
            <person name="Stanke M."/>
            <person name="Morgenstern B."/>
            <person name="Solovyev V."/>
            <person name="Kosarev P."/>
            <person name="Brown G."/>
            <person name="Chen H.C."/>
            <person name="Ermolaeva O."/>
            <person name="Hlavina W."/>
            <person name="Kapustin Y."/>
            <person name="Kiryutin B."/>
            <person name="Kitts P."/>
            <person name="Maglott D."/>
            <person name="Pruitt K."/>
            <person name="Sapojnikov V."/>
            <person name="Souvorov A."/>
            <person name="Mackey A.J."/>
            <person name="Waterhouse R.M."/>
            <person name="Wyder S."/>
            <person name="Zdobnov E.M."/>
            <person name="Zdobnov E.M."/>
            <person name="Wyder S."/>
            <person name="Kriventseva E.V."/>
            <person name="Kadowaki T."/>
            <person name="Bork P."/>
            <person name="Aranda M."/>
            <person name="Bao R."/>
            <person name="Beermann A."/>
            <person name="Berns N."/>
            <person name="Bolognesi R."/>
            <person name="Bonneton F."/>
            <person name="Bopp D."/>
            <person name="Brown S.J."/>
            <person name="Bucher G."/>
            <person name="Butts T."/>
            <person name="Chaumot A."/>
            <person name="Denell R.E."/>
            <person name="Ferrier D.E."/>
            <person name="Friedrich M."/>
            <person name="Gordon C.M."/>
            <person name="Jindra M."/>
            <person name="Klingler M."/>
            <person name="Lan Q."/>
            <person name="Lattorff H.M."/>
            <person name="Laudet V."/>
            <person name="von Levetsow C."/>
            <person name="Liu Z."/>
            <person name="Lutz R."/>
            <person name="Lynch J.A."/>
            <person name="da Fonseca R.N."/>
            <person name="Posnien N."/>
            <person name="Reuter R."/>
            <person name="Roth S."/>
            <person name="Savard J."/>
            <person name="Schinko J.B."/>
            <person name="Schmitt C."/>
            <person name="Schoppmeier M."/>
            <person name="Schroder R."/>
            <person name="Shippy T.D."/>
            <person name="Simonnet F."/>
            <person name="Marques-Souza H."/>
            <person name="Tautz D."/>
            <person name="Tomoyasu Y."/>
            <person name="Trauner J."/>
            <person name="Van der Zee M."/>
            <person name="Vervoort M."/>
            <person name="Wittkopp N."/>
            <person name="Wimmer E.A."/>
            <person name="Yang X."/>
            <person name="Jones A.K."/>
            <person name="Sattelle D.B."/>
            <person name="Ebert P.R."/>
            <person name="Nelson D."/>
            <person name="Scott J.G."/>
            <person name="Beeman R.W."/>
            <person name="Muthukrishnan S."/>
            <person name="Kramer K.J."/>
            <person name="Arakane Y."/>
            <person name="Beeman R.W."/>
            <person name="Zhu Q."/>
            <person name="Hogenkamp D."/>
            <person name="Dixit R."/>
            <person name="Oppert B."/>
            <person name="Jiang H."/>
            <person name="Zou Z."/>
            <person name="Marshall J."/>
            <person name="Elpidina E."/>
            <person name="Vinokurov K."/>
            <person name="Oppert C."/>
            <person name="Zou Z."/>
            <person name="Evans J."/>
            <person name="Lu Z."/>
            <person name="Zhao P."/>
            <person name="Sumathipala N."/>
            <person name="Altincicek B."/>
            <person name="Vilcinskas A."/>
            <person name="Williams M."/>
            <person name="Hultmark D."/>
            <person name="Hetru C."/>
            <person name="Jiang H."/>
            <person name="Grimmelikhuijzen C.J."/>
            <person name="Hauser F."/>
            <person name="Cazzamali G."/>
            <person name="Williamson M."/>
            <person name="Park Y."/>
            <person name="Li B."/>
            <person name="Tanaka Y."/>
            <person name="Predel R."/>
            <person name="Neupert S."/>
            <person name="Schachtner J."/>
            <person name="Verleyen P."/>
            <person name="Raible F."/>
            <person name="Bork P."/>
            <person name="Friedrich M."/>
            <person name="Walden K.K."/>
            <person name="Robertson H.M."/>
            <person name="Angeli S."/>
            <person name="Foret S."/>
            <person name="Bucher G."/>
            <person name="Schuetz S."/>
            <person name="Maleszka R."/>
            <person name="Wimmer E.A."/>
            <person name="Beeman R.W."/>
            <person name="Lorenzen M."/>
            <person name="Tomoyasu Y."/>
            <person name="Miller S.C."/>
            <person name="Grossmann D."/>
            <person name="Bucher G."/>
        </authorList>
    </citation>
    <scope>NUCLEOTIDE SEQUENCE [LARGE SCALE GENOMIC DNA]</scope>
    <source>
        <strain evidence="8 9">Georgia GA2</strain>
    </source>
</reference>
<name>D6WF68_TRICA</name>
<dbReference type="PANTHER" id="PTHR11552:SF158">
    <property type="entry name" value="GH23626P-RELATED"/>
    <property type="match status" value="1"/>
</dbReference>
<dbReference type="SUPFAM" id="SSF51905">
    <property type="entry name" value="FAD/NAD(P)-binding domain"/>
    <property type="match status" value="1"/>
</dbReference>
<dbReference type="Proteomes" id="UP000007266">
    <property type="component" value="Linkage group 3"/>
</dbReference>
<comment type="similarity">
    <text evidence="1 4">Belongs to the GMC oxidoreductase family.</text>
</comment>